<evidence type="ECO:0000313" key="3">
    <source>
        <dbReference type="Proteomes" id="UP000317421"/>
    </source>
</evidence>
<dbReference type="EMBL" id="SJPR01000021">
    <property type="protein sequence ID" value="TWT91527.1"/>
    <property type="molecule type" value="Genomic_DNA"/>
</dbReference>
<evidence type="ECO:0000313" key="2">
    <source>
        <dbReference type="EMBL" id="TWT91527.1"/>
    </source>
</evidence>
<dbReference type="Proteomes" id="UP000317421">
    <property type="component" value="Unassembled WGS sequence"/>
</dbReference>
<feature type="region of interest" description="Disordered" evidence="1">
    <location>
        <begin position="144"/>
        <end position="187"/>
    </location>
</feature>
<sequence>MAAQASKPRRLPAYAHFKPRDLACVWVHGKRIYLGKYGSPESHARYAEVVKRILAGQEIDPATLSASRPAPAAVLTVGQLADRYGQHAAVAYRKNGRPTSEVALMQRTLIELKAAFGDPKRPVGRFVRRPGPQVSTVRDLRLLGSDYQARPEPAAEAAGGGRVDDASAQPACGGVVPQAEQGRTHPP</sequence>
<organism evidence="2 3">
    <name type="scientific">Botrimarina colliarenosi</name>
    <dbReference type="NCBI Taxonomy" id="2528001"/>
    <lineage>
        <taxon>Bacteria</taxon>
        <taxon>Pseudomonadati</taxon>
        <taxon>Planctomycetota</taxon>
        <taxon>Planctomycetia</taxon>
        <taxon>Pirellulales</taxon>
        <taxon>Lacipirellulaceae</taxon>
        <taxon>Botrimarina</taxon>
    </lineage>
</organism>
<gene>
    <name evidence="2" type="ORF">Pla108_42250</name>
</gene>
<accession>A0A5C5ZX24</accession>
<keyword evidence="3" id="KW-1185">Reference proteome</keyword>
<dbReference type="AlphaFoldDB" id="A0A5C5ZX24"/>
<name>A0A5C5ZX24_9BACT</name>
<reference evidence="2 3" key="1">
    <citation type="submission" date="2019-02" db="EMBL/GenBank/DDBJ databases">
        <title>Deep-cultivation of Planctomycetes and their phenomic and genomic characterization uncovers novel biology.</title>
        <authorList>
            <person name="Wiegand S."/>
            <person name="Jogler M."/>
            <person name="Boedeker C."/>
            <person name="Pinto D."/>
            <person name="Vollmers J."/>
            <person name="Rivas-Marin E."/>
            <person name="Kohn T."/>
            <person name="Peeters S.H."/>
            <person name="Heuer A."/>
            <person name="Rast P."/>
            <person name="Oberbeckmann S."/>
            <person name="Bunk B."/>
            <person name="Jeske O."/>
            <person name="Meyerdierks A."/>
            <person name="Storesund J.E."/>
            <person name="Kallscheuer N."/>
            <person name="Luecker S."/>
            <person name="Lage O.M."/>
            <person name="Pohl T."/>
            <person name="Merkel B.J."/>
            <person name="Hornburger P."/>
            <person name="Mueller R.-W."/>
            <person name="Bruemmer F."/>
            <person name="Labrenz M."/>
            <person name="Spormann A.M."/>
            <person name="Op Den Camp H."/>
            <person name="Overmann J."/>
            <person name="Amann R."/>
            <person name="Jetten M.S.M."/>
            <person name="Mascher T."/>
            <person name="Medema M.H."/>
            <person name="Devos D.P."/>
            <person name="Kaster A.-K."/>
            <person name="Ovreas L."/>
            <person name="Rohde M."/>
            <person name="Galperin M.Y."/>
            <person name="Jogler C."/>
        </authorList>
    </citation>
    <scope>NUCLEOTIDE SEQUENCE [LARGE SCALE GENOMIC DNA]</scope>
    <source>
        <strain evidence="2 3">Pla108</strain>
    </source>
</reference>
<comment type="caution">
    <text evidence="2">The sequence shown here is derived from an EMBL/GenBank/DDBJ whole genome shotgun (WGS) entry which is preliminary data.</text>
</comment>
<proteinExistence type="predicted"/>
<protein>
    <submittedName>
        <fullName evidence="2">Uncharacterized protein</fullName>
    </submittedName>
</protein>
<evidence type="ECO:0000256" key="1">
    <source>
        <dbReference type="SAM" id="MobiDB-lite"/>
    </source>
</evidence>